<accession>A0A3G5A8W2</accession>
<proteinExistence type="predicted"/>
<protein>
    <recommendedName>
        <fullName evidence="2">Ankyrin repeat protein</fullName>
    </recommendedName>
</protein>
<gene>
    <name evidence="1" type="ORF">Hyperionvirus10_46</name>
</gene>
<dbReference type="EMBL" id="MK072392">
    <property type="protein sequence ID" value="AYV83710.1"/>
    <property type="molecule type" value="Genomic_DNA"/>
</dbReference>
<organism evidence="1">
    <name type="scientific">Hyperionvirus sp</name>
    <dbReference type="NCBI Taxonomy" id="2487770"/>
    <lineage>
        <taxon>Viruses</taxon>
        <taxon>Varidnaviria</taxon>
        <taxon>Bamfordvirae</taxon>
        <taxon>Nucleocytoviricota</taxon>
        <taxon>Megaviricetes</taxon>
        <taxon>Imitervirales</taxon>
        <taxon>Mimiviridae</taxon>
        <taxon>Klosneuvirinae</taxon>
    </lineage>
</organism>
<evidence type="ECO:0008006" key="2">
    <source>
        <dbReference type="Google" id="ProtNLM"/>
    </source>
</evidence>
<sequence>MLMILLGITIISSIITLFLWKTVLNKIFIWACSRGHLNFAIWLYNSGSIDIIQLNGHPDKYSNLFYLVCEHGELDVARWLWSFENSRHELVADIGIMGCCEADSQHLVLLQWLLSLYPQDIPQNEAFIMCCASNFLILAKCLYGSGTIDIHTNDDVCFRHAVGANKDMALWLLSIDRFSEVLINDLSWGWYHKNIIAVLYNQKYKATHGRLGADYSAHILRRIKYYKVLMRVIGRLNKTYLRTCEQRYKYGGAGYGAAYTNFKTLTSLRVFSMKN</sequence>
<name>A0A3G5A8W2_9VIRU</name>
<reference evidence="1" key="1">
    <citation type="submission" date="2018-10" db="EMBL/GenBank/DDBJ databases">
        <title>Hidden diversity of soil giant viruses.</title>
        <authorList>
            <person name="Schulz F."/>
            <person name="Alteio L."/>
            <person name="Goudeau D."/>
            <person name="Ryan E.M."/>
            <person name="Malmstrom R.R."/>
            <person name="Blanchard J."/>
            <person name="Woyke T."/>
        </authorList>
    </citation>
    <scope>NUCLEOTIDE SEQUENCE</scope>
    <source>
        <strain evidence="1">HYV1</strain>
    </source>
</reference>
<evidence type="ECO:0000313" key="1">
    <source>
        <dbReference type="EMBL" id="AYV83710.1"/>
    </source>
</evidence>